<dbReference type="OrthoDB" id="9795769at2"/>
<evidence type="ECO:0000256" key="5">
    <source>
        <dbReference type="ARBA" id="ARBA00022801"/>
    </source>
</evidence>
<dbReference type="Gene3D" id="3.10.20.810">
    <property type="entry name" value="Phosphoribosyl-AMP cyclohydrolase"/>
    <property type="match status" value="1"/>
</dbReference>
<dbReference type="InterPro" id="IPR002496">
    <property type="entry name" value="PRib_AMP_CycHydrolase_dom"/>
</dbReference>
<dbReference type="GO" id="GO:0000105">
    <property type="term" value="P:L-histidine biosynthetic process"/>
    <property type="evidence" value="ECO:0007669"/>
    <property type="project" value="UniProtKB-UniPathway"/>
</dbReference>
<accession>A0A2M9XDW8</accession>
<comment type="caution">
    <text evidence="8">The sequence shown here is derived from an EMBL/GenBank/DDBJ whole genome shotgun (WGS) entry which is preliminary data.</text>
</comment>
<dbReference type="GO" id="GO:0004635">
    <property type="term" value="F:phosphoribosyl-AMP cyclohydrolase activity"/>
    <property type="evidence" value="ECO:0007669"/>
    <property type="project" value="UniProtKB-EC"/>
</dbReference>
<reference evidence="8 9" key="1">
    <citation type="submission" date="2017-07" db="EMBL/GenBank/DDBJ databases">
        <title>Leptospira spp. isolated from tropical soils.</title>
        <authorList>
            <person name="Thibeaux R."/>
            <person name="Iraola G."/>
            <person name="Ferres I."/>
            <person name="Bierque E."/>
            <person name="Girault D."/>
            <person name="Soupe-Gilbert M.-E."/>
            <person name="Picardeau M."/>
            <person name="Goarant C."/>
        </authorList>
    </citation>
    <scope>NUCLEOTIDE SEQUENCE [LARGE SCALE GENOMIC DNA]</scope>
    <source>
        <strain evidence="8 9">MCA1-C-A1</strain>
    </source>
</reference>
<dbReference type="PANTHER" id="PTHR42945:SF1">
    <property type="entry name" value="HISTIDINE BIOSYNTHESIS BIFUNCTIONAL PROTEIN HIS7"/>
    <property type="match status" value="1"/>
</dbReference>
<keyword evidence="6" id="KW-0368">Histidine biosynthesis</keyword>
<keyword evidence="5 8" id="KW-0378">Hydrolase</keyword>
<feature type="domain" description="Phosphoribosyl-AMP cyclohydrolase" evidence="7">
    <location>
        <begin position="88"/>
        <end position="161"/>
    </location>
</feature>
<dbReference type="SUPFAM" id="SSF141734">
    <property type="entry name" value="HisI-like"/>
    <property type="match status" value="1"/>
</dbReference>
<gene>
    <name evidence="8" type="ORF">CH357_09700</name>
</gene>
<dbReference type="RefSeq" id="WP_100706524.1">
    <property type="nucleotide sequence ID" value="NZ_NPDL01000001.1"/>
</dbReference>
<evidence type="ECO:0000256" key="1">
    <source>
        <dbReference type="ARBA" id="ARBA00000024"/>
    </source>
</evidence>
<evidence type="ECO:0000313" key="9">
    <source>
        <dbReference type="Proteomes" id="UP000232196"/>
    </source>
</evidence>
<dbReference type="AlphaFoldDB" id="A0A2M9XDW8"/>
<dbReference type="Pfam" id="PF01502">
    <property type="entry name" value="PRA-CH"/>
    <property type="match status" value="1"/>
</dbReference>
<keyword evidence="4" id="KW-0028">Amino-acid biosynthesis</keyword>
<name>A0A2M9XDW8_9LEPT</name>
<protein>
    <recommendedName>
        <fullName evidence="3">phosphoribosyl-AMP cyclohydrolase</fullName>
        <ecNumber evidence="3">3.5.4.19</ecNumber>
    </recommendedName>
</protein>
<organism evidence="8 9">
    <name type="scientific">Leptospira hartskeerlii</name>
    <dbReference type="NCBI Taxonomy" id="2023177"/>
    <lineage>
        <taxon>Bacteria</taxon>
        <taxon>Pseudomonadati</taxon>
        <taxon>Spirochaetota</taxon>
        <taxon>Spirochaetia</taxon>
        <taxon>Leptospirales</taxon>
        <taxon>Leptospiraceae</taxon>
        <taxon>Leptospira</taxon>
    </lineage>
</organism>
<evidence type="ECO:0000256" key="3">
    <source>
        <dbReference type="ARBA" id="ARBA00012721"/>
    </source>
</evidence>
<sequence>MLTIIWAGGQPGKISELRRMSQEEWELLRNDIPTNVKTFIDCDEDTILISHPDFSEKELVEISNFDSLQFSNGLIPVITKDEKGLVLMQAFSNLESLELSQKESLGIYFSRSRNQLWKKGDTSGHIQKLKRIFAPKDGSFVVYEVEQEGAACHEGYYSCFFREQDKSGNKNLVPEIPFLGK</sequence>
<comment type="catalytic activity">
    <reaction evidence="1">
        <text>1-(5-phospho-beta-D-ribosyl)-5'-AMP + H2O = 1-(5-phospho-beta-D-ribosyl)-5-[(5-phospho-beta-D-ribosylamino)methylideneamino]imidazole-4-carboxamide</text>
        <dbReference type="Rhea" id="RHEA:20049"/>
        <dbReference type="ChEBI" id="CHEBI:15377"/>
        <dbReference type="ChEBI" id="CHEBI:58435"/>
        <dbReference type="ChEBI" id="CHEBI:59457"/>
        <dbReference type="EC" id="3.5.4.19"/>
    </reaction>
</comment>
<dbReference type="InterPro" id="IPR038019">
    <property type="entry name" value="PRib_AMP_CycHydrolase_sf"/>
</dbReference>
<dbReference type="Proteomes" id="UP000232196">
    <property type="component" value="Unassembled WGS sequence"/>
</dbReference>
<dbReference type="PANTHER" id="PTHR42945">
    <property type="entry name" value="HISTIDINE BIOSYNTHESIS BIFUNCTIONAL PROTEIN"/>
    <property type="match status" value="1"/>
</dbReference>
<dbReference type="EC" id="3.5.4.19" evidence="3"/>
<evidence type="ECO:0000256" key="4">
    <source>
        <dbReference type="ARBA" id="ARBA00022605"/>
    </source>
</evidence>
<evidence type="ECO:0000256" key="2">
    <source>
        <dbReference type="ARBA" id="ARBA00005169"/>
    </source>
</evidence>
<comment type="pathway">
    <text evidence="2">Amino-acid biosynthesis; L-histidine biosynthesis; L-histidine from 5-phospho-alpha-D-ribose 1-diphosphate: step 3/9.</text>
</comment>
<evidence type="ECO:0000313" key="8">
    <source>
        <dbReference type="EMBL" id="PJZ25887.1"/>
    </source>
</evidence>
<dbReference type="UniPathway" id="UPA00031">
    <property type="reaction ID" value="UER00008"/>
</dbReference>
<proteinExistence type="predicted"/>
<evidence type="ECO:0000259" key="7">
    <source>
        <dbReference type="Pfam" id="PF01502"/>
    </source>
</evidence>
<evidence type="ECO:0000256" key="6">
    <source>
        <dbReference type="ARBA" id="ARBA00023102"/>
    </source>
</evidence>
<keyword evidence="9" id="KW-1185">Reference proteome</keyword>
<dbReference type="EMBL" id="NPDN01000004">
    <property type="protein sequence ID" value="PJZ25887.1"/>
    <property type="molecule type" value="Genomic_DNA"/>
</dbReference>